<gene>
    <name evidence="3" type="ORF">HX845_31860</name>
</gene>
<feature type="region of interest" description="Disordered" evidence="1">
    <location>
        <begin position="27"/>
        <end position="50"/>
    </location>
</feature>
<comment type="caution">
    <text evidence="3">The sequence shown here is derived from an EMBL/GenBank/DDBJ whole genome shotgun (WGS) entry which is preliminary data.</text>
</comment>
<evidence type="ECO:0000256" key="2">
    <source>
        <dbReference type="SAM" id="SignalP"/>
    </source>
</evidence>
<dbReference type="AlphaFoldDB" id="A0A7Y7Y5L6"/>
<evidence type="ECO:0000313" key="4">
    <source>
        <dbReference type="Proteomes" id="UP000517547"/>
    </source>
</evidence>
<dbReference type="RefSeq" id="WP_017123892.1">
    <property type="nucleotide sequence ID" value="NZ_JACAQE010000013.1"/>
</dbReference>
<evidence type="ECO:0000256" key="1">
    <source>
        <dbReference type="SAM" id="MobiDB-lite"/>
    </source>
</evidence>
<organism evidence="3 4">
    <name type="scientific">Pseudomonas gingeri</name>
    <dbReference type="NCBI Taxonomy" id="117681"/>
    <lineage>
        <taxon>Bacteria</taxon>
        <taxon>Pseudomonadati</taxon>
        <taxon>Pseudomonadota</taxon>
        <taxon>Gammaproteobacteria</taxon>
        <taxon>Pseudomonadales</taxon>
        <taxon>Pseudomonadaceae</taxon>
        <taxon>Pseudomonas</taxon>
    </lineage>
</organism>
<protein>
    <submittedName>
        <fullName evidence="3">Uncharacterized protein</fullName>
    </submittedName>
</protein>
<evidence type="ECO:0000313" key="3">
    <source>
        <dbReference type="EMBL" id="NWC18287.1"/>
    </source>
</evidence>
<sequence>MASFRQRLLLPLIIAGLGTVALSAKGQPVGTEVDRPGPARHDARSPTPDLLLPGKNGTLIALSFKRTFGRRAPGRVI</sequence>
<name>A0A7Y7Y5L6_9PSED</name>
<keyword evidence="2" id="KW-0732">Signal</keyword>
<dbReference type="EMBL" id="JACAQE010000013">
    <property type="protein sequence ID" value="NWC18287.1"/>
    <property type="molecule type" value="Genomic_DNA"/>
</dbReference>
<reference evidence="3 4" key="1">
    <citation type="submission" date="2020-04" db="EMBL/GenBank/DDBJ databases">
        <title>Molecular characterization of pseudomonads from Agaricus bisporus reveal novel blotch 2 pathogens in Western Europe.</title>
        <authorList>
            <person name="Taparia T."/>
            <person name="Krijger M."/>
            <person name="Haynes E."/>
            <person name="Elpinstone J.G."/>
            <person name="Noble R."/>
            <person name="Van Der Wolf J."/>
        </authorList>
    </citation>
    <scope>NUCLEOTIDE SEQUENCE [LARGE SCALE GENOMIC DNA]</scope>
    <source>
        <strain evidence="3 4">IPO3738</strain>
    </source>
</reference>
<feature type="chain" id="PRO_5031072847" evidence="2">
    <location>
        <begin position="27"/>
        <end position="77"/>
    </location>
</feature>
<dbReference type="Proteomes" id="UP000517547">
    <property type="component" value="Unassembled WGS sequence"/>
</dbReference>
<proteinExistence type="predicted"/>
<feature type="signal peptide" evidence="2">
    <location>
        <begin position="1"/>
        <end position="26"/>
    </location>
</feature>
<feature type="compositionally biased region" description="Basic and acidic residues" evidence="1">
    <location>
        <begin position="32"/>
        <end position="44"/>
    </location>
</feature>
<accession>A0A7Y7Y5L6</accession>